<keyword evidence="4 8" id="KW-0276">Fatty acid metabolism</keyword>
<keyword evidence="3 8" id="KW-0444">Lipid biosynthesis</keyword>
<comment type="pathway">
    <text evidence="1 8">Lipid metabolism; fatty acid biosynthesis.</text>
</comment>
<evidence type="ECO:0000256" key="5">
    <source>
        <dbReference type="ARBA" id="ARBA00023098"/>
    </source>
</evidence>
<proteinExistence type="predicted"/>
<dbReference type="PRINTS" id="PR01071">
    <property type="entry name" value="ACOABIOTINCC"/>
</dbReference>
<evidence type="ECO:0000256" key="3">
    <source>
        <dbReference type="ARBA" id="ARBA00022516"/>
    </source>
</evidence>
<dbReference type="InterPro" id="IPR001249">
    <property type="entry name" value="AcCoA_biotinCC"/>
</dbReference>
<dbReference type="PROSITE" id="PS00188">
    <property type="entry name" value="BIOTIN"/>
    <property type="match status" value="1"/>
</dbReference>
<keyword evidence="7 8" id="KW-0092">Biotin</keyword>
<dbReference type="CDD" id="cd06850">
    <property type="entry name" value="biotinyl_domain"/>
    <property type="match status" value="1"/>
</dbReference>
<evidence type="ECO:0000256" key="2">
    <source>
        <dbReference type="ARBA" id="ARBA00017562"/>
    </source>
</evidence>
<keyword evidence="11" id="KW-1185">Reference proteome</keyword>
<evidence type="ECO:0000256" key="6">
    <source>
        <dbReference type="ARBA" id="ARBA00023160"/>
    </source>
</evidence>
<evidence type="ECO:0000256" key="4">
    <source>
        <dbReference type="ARBA" id="ARBA00022832"/>
    </source>
</evidence>
<dbReference type="PANTHER" id="PTHR45266:SF3">
    <property type="entry name" value="OXALOACETATE DECARBOXYLASE ALPHA CHAIN"/>
    <property type="match status" value="1"/>
</dbReference>
<evidence type="ECO:0000313" key="11">
    <source>
        <dbReference type="Proteomes" id="UP001597427"/>
    </source>
</evidence>
<reference evidence="11" key="1">
    <citation type="journal article" date="2019" name="Int. J. Syst. Evol. Microbiol.">
        <title>The Global Catalogue of Microorganisms (GCM) 10K type strain sequencing project: providing services to taxonomists for standard genome sequencing and annotation.</title>
        <authorList>
            <consortium name="The Broad Institute Genomics Platform"/>
            <consortium name="The Broad Institute Genome Sequencing Center for Infectious Disease"/>
            <person name="Wu L."/>
            <person name="Ma J."/>
        </authorList>
    </citation>
    <scope>NUCLEOTIDE SEQUENCE [LARGE SCALE GENOMIC DNA]</scope>
    <source>
        <strain evidence="11">TISTR 932</strain>
    </source>
</reference>
<dbReference type="Proteomes" id="UP001597427">
    <property type="component" value="Unassembled WGS sequence"/>
</dbReference>
<comment type="caution">
    <text evidence="10">The sequence shown here is derived from an EMBL/GenBank/DDBJ whole genome shotgun (WGS) entry which is preliminary data.</text>
</comment>
<dbReference type="RefSeq" id="WP_379979588.1">
    <property type="nucleotide sequence ID" value="NZ_JBHUMO010000013.1"/>
</dbReference>
<dbReference type="Pfam" id="PF00364">
    <property type="entry name" value="Biotin_lipoyl"/>
    <property type="match status" value="1"/>
</dbReference>
<keyword evidence="5 8" id="KW-0443">Lipid metabolism</keyword>
<comment type="function">
    <text evidence="8">This protein is a component of the acetyl coenzyme A carboxylase complex; first, biotin carboxylase catalyzes the carboxylation of the carrier protein and then the transcarboxylase transfers the carboxyl group to form malonyl-CoA.</text>
</comment>
<dbReference type="InterPro" id="IPR011053">
    <property type="entry name" value="Single_hybrid_motif"/>
</dbReference>
<evidence type="ECO:0000259" key="9">
    <source>
        <dbReference type="PROSITE" id="PS50968"/>
    </source>
</evidence>
<dbReference type="PROSITE" id="PS50968">
    <property type="entry name" value="BIOTINYL_LIPOYL"/>
    <property type="match status" value="1"/>
</dbReference>
<evidence type="ECO:0000313" key="10">
    <source>
        <dbReference type="EMBL" id="MFD2728312.1"/>
    </source>
</evidence>
<feature type="domain" description="Lipoyl-binding" evidence="9">
    <location>
        <begin position="84"/>
        <end position="160"/>
    </location>
</feature>
<keyword evidence="10" id="KW-0436">Ligase</keyword>
<dbReference type="PANTHER" id="PTHR45266">
    <property type="entry name" value="OXALOACETATE DECARBOXYLASE ALPHA CHAIN"/>
    <property type="match status" value="1"/>
</dbReference>
<dbReference type="Gene3D" id="2.40.50.100">
    <property type="match status" value="1"/>
</dbReference>
<evidence type="ECO:0000256" key="7">
    <source>
        <dbReference type="ARBA" id="ARBA00023267"/>
    </source>
</evidence>
<dbReference type="InterPro" id="IPR000089">
    <property type="entry name" value="Biotin_lipoyl"/>
</dbReference>
<keyword evidence="6 8" id="KW-0275">Fatty acid biosynthesis</keyword>
<sequence>MNFSEIKEIVTMINQSELTEFRLKDQQFELYLNKNQQCGLASQTEGLPHLEVKNSSVVPANNLETSILTQVEMDDEPTIIDSEGHVISSPLVGVVYLKPSPDKAVFKQVGEQVKAGEILCIIEAMKVMNEIVSDVNGEITAILVENEEVVEFGQPLIQIKEN</sequence>
<dbReference type="InterPro" id="IPR001882">
    <property type="entry name" value="Biotin_BS"/>
</dbReference>
<protein>
    <recommendedName>
        <fullName evidence="2 8">Biotin carboxyl carrier protein of acetyl-CoA carboxylase</fullName>
    </recommendedName>
</protein>
<accession>A0ABW5THA1</accession>
<dbReference type="SUPFAM" id="SSF51230">
    <property type="entry name" value="Single hybrid motif"/>
    <property type="match status" value="1"/>
</dbReference>
<dbReference type="GO" id="GO:0003989">
    <property type="term" value="F:acetyl-CoA carboxylase activity"/>
    <property type="evidence" value="ECO:0007669"/>
    <property type="project" value="UniProtKB-EC"/>
</dbReference>
<dbReference type="InterPro" id="IPR050709">
    <property type="entry name" value="Biotin_Carboxyl_Carrier/Decarb"/>
</dbReference>
<evidence type="ECO:0000256" key="1">
    <source>
        <dbReference type="ARBA" id="ARBA00005194"/>
    </source>
</evidence>
<name>A0ABW5THA1_9ENTE</name>
<gene>
    <name evidence="10" type="primary">accB</name>
    <name evidence="10" type="ORF">ACFSR0_02525</name>
</gene>
<dbReference type="EMBL" id="JBHUMO010000013">
    <property type="protein sequence ID" value="MFD2728312.1"/>
    <property type="molecule type" value="Genomic_DNA"/>
</dbReference>
<organism evidence="10 11">
    <name type="scientific">Enterococcus camelliae</name>
    <dbReference type="NCBI Taxonomy" id="453959"/>
    <lineage>
        <taxon>Bacteria</taxon>
        <taxon>Bacillati</taxon>
        <taxon>Bacillota</taxon>
        <taxon>Bacilli</taxon>
        <taxon>Lactobacillales</taxon>
        <taxon>Enterococcaceae</taxon>
        <taxon>Enterococcus</taxon>
    </lineage>
</organism>
<evidence type="ECO:0000256" key="8">
    <source>
        <dbReference type="RuleBase" id="RU364072"/>
    </source>
</evidence>
<dbReference type="NCBIfam" id="TIGR00531">
    <property type="entry name" value="BCCP"/>
    <property type="match status" value="1"/>
</dbReference>